<dbReference type="PROSITE" id="PS00675">
    <property type="entry name" value="SIGMA54_INTERACT_1"/>
    <property type="match status" value="1"/>
</dbReference>
<evidence type="ECO:0000256" key="3">
    <source>
        <dbReference type="ARBA" id="ARBA00023015"/>
    </source>
</evidence>
<keyword evidence="3" id="KW-0805">Transcription regulation</keyword>
<dbReference type="GO" id="GO:0005524">
    <property type="term" value="F:ATP binding"/>
    <property type="evidence" value="ECO:0007669"/>
    <property type="project" value="UniProtKB-KW"/>
</dbReference>
<dbReference type="Gene3D" id="1.10.10.60">
    <property type="entry name" value="Homeodomain-like"/>
    <property type="match status" value="1"/>
</dbReference>
<dbReference type="InterPro" id="IPR025944">
    <property type="entry name" value="Sigma_54_int_dom_CS"/>
</dbReference>
<dbReference type="RefSeq" id="WP_093237793.1">
    <property type="nucleotide sequence ID" value="NZ_FNQF01000001.1"/>
</dbReference>
<dbReference type="SMART" id="SM00382">
    <property type="entry name" value="AAA"/>
    <property type="match status" value="1"/>
</dbReference>
<evidence type="ECO:0000256" key="5">
    <source>
        <dbReference type="ARBA" id="ARBA00023163"/>
    </source>
</evidence>
<dbReference type="SUPFAM" id="SSF46689">
    <property type="entry name" value="Homeodomain-like"/>
    <property type="match status" value="1"/>
</dbReference>
<dbReference type="FunFam" id="3.40.50.300:FF:000006">
    <property type="entry name" value="DNA-binding transcriptional regulator NtrC"/>
    <property type="match status" value="1"/>
</dbReference>
<dbReference type="Proteomes" id="UP000198820">
    <property type="component" value="Unassembled WGS sequence"/>
</dbReference>
<dbReference type="EMBL" id="FNQF01000001">
    <property type="protein sequence ID" value="SDZ73583.1"/>
    <property type="molecule type" value="Genomic_DNA"/>
</dbReference>
<evidence type="ECO:0000259" key="6">
    <source>
        <dbReference type="PROSITE" id="PS50045"/>
    </source>
</evidence>
<dbReference type="Gene3D" id="1.10.8.60">
    <property type="match status" value="1"/>
</dbReference>
<protein>
    <submittedName>
        <fullName evidence="7">Regulatory protein, Fis family</fullName>
    </submittedName>
</protein>
<evidence type="ECO:0000256" key="1">
    <source>
        <dbReference type="ARBA" id="ARBA00022741"/>
    </source>
</evidence>
<dbReference type="Pfam" id="PF00158">
    <property type="entry name" value="Sigma54_activat"/>
    <property type="match status" value="1"/>
</dbReference>
<evidence type="ECO:0000313" key="7">
    <source>
        <dbReference type="EMBL" id="SDZ73583.1"/>
    </source>
</evidence>
<dbReference type="PRINTS" id="PR01590">
    <property type="entry name" value="HTHFIS"/>
</dbReference>
<accession>A0A1H3VFL4</accession>
<dbReference type="GO" id="GO:0043565">
    <property type="term" value="F:sequence-specific DNA binding"/>
    <property type="evidence" value="ECO:0007669"/>
    <property type="project" value="InterPro"/>
</dbReference>
<evidence type="ECO:0000313" key="8">
    <source>
        <dbReference type="Proteomes" id="UP000198820"/>
    </source>
</evidence>
<organism evidence="7 8">
    <name type="scientific">Psychroflexus halocasei</name>
    <dbReference type="NCBI Taxonomy" id="908615"/>
    <lineage>
        <taxon>Bacteria</taxon>
        <taxon>Pseudomonadati</taxon>
        <taxon>Bacteroidota</taxon>
        <taxon>Flavobacteriia</taxon>
        <taxon>Flavobacteriales</taxon>
        <taxon>Flavobacteriaceae</taxon>
        <taxon>Psychroflexus</taxon>
    </lineage>
</organism>
<dbReference type="InterPro" id="IPR027417">
    <property type="entry name" value="P-loop_NTPase"/>
</dbReference>
<reference evidence="7 8" key="1">
    <citation type="submission" date="2016-10" db="EMBL/GenBank/DDBJ databases">
        <authorList>
            <person name="de Groot N.N."/>
        </authorList>
    </citation>
    <scope>NUCLEOTIDE SEQUENCE [LARGE SCALE GENOMIC DNA]</scope>
    <source>
        <strain evidence="7 8">DSM 23581</strain>
    </source>
</reference>
<proteinExistence type="predicted"/>
<dbReference type="InterPro" id="IPR002078">
    <property type="entry name" value="Sigma_54_int"/>
</dbReference>
<dbReference type="InterPro" id="IPR025662">
    <property type="entry name" value="Sigma_54_int_dom_ATP-bd_1"/>
</dbReference>
<name>A0A1H3VFL4_9FLAO</name>
<dbReference type="PROSITE" id="PS00676">
    <property type="entry name" value="SIGMA54_INTERACT_2"/>
    <property type="match status" value="1"/>
</dbReference>
<dbReference type="SUPFAM" id="SSF52540">
    <property type="entry name" value="P-loop containing nucleoside triphosphate hydrolases"/>
    <property type="match status" value="1"/>
</dbReference>
<keyword evidence="8" id="KW-1185">Reference proteome</keyword>
<evidence type="ECO:0000256" key="4">
    <source>
        <dbReference type="ARBA" id="ARBA00023125"/>
    </source>
</evidence>
<dbReference type="Gene3D" id="3.40.50.300">
    <property type="entry name" value="P-loop containing nucleotide triphosphate hydrolases"/>
    <property type="match status" value="1"/>
</dbReference>
<dbReference type="CDD" id="cd00009">
    <property type="entry name" value="AAA"/>
    <property type="match status" value="1"/>
</dbReference>
<dbReference type="InterPro" id="IPR025943">
    <property type="entry name" value="Sigma_54_int_dom_ATP-bd_2"/>
</dbReference>
<dbReference type="Pfam" id="PF25601">
    <property type="entry name" value="AAA_lid_14"/>
    <property type="match status" value="1"/>
</dbReference>
<dbReference type="PROSITE" id="PS00688">
    <property type="entry name" value="SIGMA54_INTERACT_3"/>
    <property type="match status" value="1"/>
</dbReference>
<dbReference type="GO" id="GO:0006355">
    <property type="term" value="P:regulation of DNA-templated transcription"/>
    <property type="evidence" value="ECO:0007669"/>
    <property type="project" value="InterPro"/>
</dbReference>
<sequence>MESTQAVKQRFEIIGNDPGLNRAIEKSIRVAPTDISVLVTGESGVGKESLPKIIHSLSHRKHAKYIAVNCGAIPEGTIDSELFGHEKGAFTGATQARNGYFQEADGGTIFLDEVGELPLTTQVRLLRVLENGEYIKVGSSAVQKTNVRIVAATNVAMHDAIKKGKFREDLYYRLSTVEIMLPPLRDRKNDIHLLFRKFASDFALKYKMPTIRLTDDAVKLLLNCRWPGNIRQLKNVTEQISVLETEREVDAHILNHYLPKQGSNLPSVIQEEKDQKNSFKNEREILYKVLFDMKSDLNDLKKLTMELMEKDNNAHVKKENESLINKIYGDEKDDYEETSVEDQLEILQIPESNSANPKNQEEKIDKYDFAEEVEEEETLSLHEKEVELITKSLERHGGKRKPAADELGISERTLYRKIKQYDL</sequence>
<dbReference type="PANTHER" id="PTHR32071:SF121">
    <property type="entry name" value="SIGMA L-DEPENDENT TRANSCRIPTIONAL REGULATOR YQIR-RELATED"/>
    <property type="match status" value="1"/>
</dbReference>
<dbReference type="InterPro" id="IPR009057">
    <property type="entry name" value="Homeodomain-like_sf"/>
</dbReference>
<dbReference type="AlphaFoldDB" id="A0A1H3VFL4"/>
<dbReference type="InterPro" id="IPR058031">
    <property type="entry name" value="AAA_lid_NorR"/>
</dbReference>
<keyword evidence="2" id="KW-0067">ATP-binding</keyword>
<gene>
    <name evidence="7" type="ORF">SAMN05421540_10171</name>
</gene>
<dbReference type="Pfam" id="PF02954">
    <property type="entry name" value="HTH_8"/>
    <property type="match status" value="1"/>
</dbReference>
<dbReference type="InterPro" id="IPR003593">
    <property type="entry name" value="AAA+_ATPase"/>
</dbReference>
<dbReference type="STRING" id="908615.SAMN05421540_10171"/>
<evidence type="ECO:0000256" key="2">
    <source>
        <dbReference type="ARBA" id="ARBA00022840"/>
    </source>
</evidence>
<keyword evidence="4" id="KW-0238">DNA-binding</keyword>
<keyword evidence="1" id="KW-0547">Nucleotide-binding</keyword>
<dbReference type="PROSITE" id="PS50045">
    <property type="entry name" value="SIGMA54_INTERACT_4"/>
    <property type="match status" value="1"/>
</dbReference>
<feature type="domain" description="Sigma-54 factor interaction" evidence="6">
    <location>
        <begin position="13"/>
        <end position="242"/>
    </location>
</feature>
<dbReference type="InterPro" id="IPR002197">
    <property type="entry name" value="HTH_Fis"/>
</dbReference>
<dbReference type="PANTHER" id="PTHR32071">
    <property type="entry name" value="TRANSCRIPTIONAL REGULATORY PROTEIN"/>
    <property type="match status" value="1"/>
</dbReference>
<keyword evidence="5" id="KW-0804">Transcription</keyword>